<evidence type="ECO:0000256" key="8">
    <source>
        <dbReference type="ARBA" id="ARBA00023136"/>
    </source>
</evidence>
<dbReference type="Pfam" id="PF00058">
    <property type="entry name" value="Ldl_recept_b"/>
    <property type="match status" value="1"/>
</dbReference>
<feature type="disulfide bond" evidence="13">
    <location>
        <begin position="43"/>
        <end position="55"/>
    </location>
</feature>
<dbReference type="PRINTS" id="PR00261">
    <property type="entry name" value="LDLRECEPTOR"/>
</dbReference>
<dbReference type="Gene3D" id="2.120.10.30">
    <property type="entry name" value="TolB, C-terminal domain"/>
    <property type="match status" value="1"/>
</dbReference>
<dbReference type="PROSITE" id="PS50026">
    <property type="entry name" value="EGF_3"/>
    <property type="match status" value="1"/>
</dbReference>
<dbReference type="InterPro" id="IPR000742">
    <property type="entry name" value="EGF"/>
</dbReference>
<dbReference type="SUPFAM" id="SSF63825">
    <property type="entry name" value="YWTD domain"/>
    <property type="match status" value="1"/>
</dbReference>
<dbReference type="InterPro" id="IPR018097">
    <property type="entry name" value="EGF_Ca-bd_CS"/>
</dbReference>
<dbReference type="GO" id="GO:0016324">
    <property type="term" value="C:apical plasma membrane"/>
    <property type="evidence" value="ECO:0007669"/>
    <property type="project" value="TreeGrafter"/>
</dbReference>
<dbReference type="PROSITE" id="PS50068">
    <property type="entry name" value="LDLRA_2"/>
    <property type="match status" value="4"/>
</dbReference>
<reference evidence="16 17" key="1">
    <citation type="journal article" date="2017" name="PLoS Biol.">
        <title>The sea cucumber genome provides insights into morphological evolution and visceral regeneration.</title>
        <authorList>
            <person name="Zhang X."/>
            <person name="Sun L."/>
            <person name="Yuan J."/>
            <person name="Sun Y."/>
            <person name="Gao Y."/>
            <person name="Zhang L."/>
            <person name="Li S."/>
            <person name="Dai H."/>
            <person name="Hamel J.F."/>
            <person name="Liu C."/>
            <person name="Yu Y."/>
            <person name="Liu S."/>
            <person name="Lin W."/>
            <person name="Guo K."/>
            <person name="Jin S."/>
            <person name="Xu P."/>
            <person name="Storey K.B."/>
            <person name="Huan P."/>
            <person name="Zhang T."/>
            <person name="Zhou Y."/>
            <person name="Zhang J."/>
            <person name="Lin C."/>
            <person name="Li X."/>
            <person name="Xing L."/>
            <person name="Huo D."/>
            <person name="Sun M."/>
            <person name="Wang L."/>
            <person name="Mercier A."/>
            <person name="Li F."/>
            <person name="Yang H."/>
            <person name="Xiang J."/>
        </authorList>
    </citation>
    <scope>NUCLEOTIDE SEQUENCE [LARGE SCALE GENOMIC DNA]</scope>
    <source>
        <strain evidence="16">Shaxun</strain>
        <tissue evidence="16">Muscle</tissue>
    </source>
</reference>
<dbReference type="GO" id="GO:0006898">
    <property type="term" value="P:receptor-mediated endocytosis"/>
    <property type="evidence" value="ECO:0007669"/>
    <property type="project" value="TreeGrafter"/>
</dbReference>
<dbReference type="GO" id="GO:0042562">
    <property type="term" value="F:hormone binding"/>
    <property type="evidence" value="ECO:0007669"/>
    <property type="project" value="TreeGrafter"/>
</dbReference>
<dbReference type="SMART" id="SM00135">
    <property type="entry name" value="LY"/>
    <property type="match status" value="4"/>
</dbReference>
<dbReference type="GO" id="GO:0005509">
    <property type="term" value="F:calcium ion binding"/>
    <property type="evidence" value="ECO:0007669"/>
    <property type="project" value="InterPro"/>
</dbReference>
<keyword evidence="4" id="KW-0812">Transmembrane</keyword>
<feature type="non-terminal residue" evidence="16">
    <location>
        <position position="1"/>
    </location>
</feature>
<dbReference type="SMART" id="SM00192">
    <property type="entry name" value="LDLa"/>
    <property type="match status" value="5"/>
</dbReference>
<keyword evidence="3" id="KW-0254">Endocytosis</keyword>
<dbReference type="InterPro" id="IPR000152">
    <property type="entry name" value="EGF-type_Asp/Asn_hydroxyl_site"/>
</dbReference>
<dbReference type="GO" id="GO:0043235">
    <property type="term" value="C:receptor complex"/>
    <property type="evidence" value="ECO:0007669"/>
    <property type="project" value="TreeGrafter"/>
</dbReference>
<dbReference type="Proteomes" id="UP000230750">
    <property type="component" value="Unassembled WGS sequence"/>
</dbReference>
<feature type="disulfide bond" evidence="13">
    <location>
        <begin position="5"/>
        <end position="17"/>
    </location>
</feature>
<accession>A0A2G8JYV6</accession>
<evidence type="ECO:0000256" key="12">
    <source>
        <dbReference type="PROSITE-ProRule" id="PRU00076"/>
    </source>
</evidence>
<evidence type="ECO:0000256" key="13">
    <source>
        <dbReference type="PROSITE-ProRule" id="PRU00124"/>
    </source>
</evidence>
<evidence type="ECO:0000256" key="6">
    <source>
        <dbReference type="ARBA" id="ARBA00022737"/>
    </source>
</evidence>
<evidence type="ECO:0000256" key="2">
    <source>
        <dbReference type="ARBA" id="ARBA00022536"/>
    </source>
</evidence>
<dbReference type="InterPro" id="IPR011042">
    <property type="entry name" value="6-blade_b-propeller_TolB-like"/>
</dbReference>
<dbReference type="InterPro" id="IPR049883">
    <property type="entry name" value="NOTCH1_EGF-like"/>
</dbReference>
<dbReference type="OrthoDB" id="664115at2759"/>
<dbReference type="Pfam" id="PF07645">
    <property type="entry name" value="EGF_CA"/>
    <property type="match status" value="1"/>
</dbReference>
<dbReference type="PROSITE" id="PS00010">
    <property type="entry name" value="ASX_HYDROXYL"/>
    <property type="match status" value="1"/>
</dbReference>
<feature type="disulfide bond" evidence="13">
    <location>
        <begin position="12"/>
        <end position="30"/>
    </location>
</feature>
<keyword evidence="10" id="KW-0675">Receptor</keyword>
<dbReference type="InterPro" id="IPR023415">
    <property type="entry name" value="LDLR_class-A_CS"/>
</dbReference>
<keyword evidence="11" id="KW-0325">Glycoprotein</keyword>
<keyword evidence="5" id="KW-0732">Signal</keyword>
<dbReference type="PANTHER" id="PTHR22722">
    <property type="entry name" value="LOW-DENSITY LIPOPROTEIN RECEPTOR-RELATED PROTEIN 2-RELATED"/>
    <property type="match status" value="1"/>
</dbReference>
<dbReference type="Pfam" id="PF00057">
    <property type="entry name" value="Ldl_recept_a"/>
    <property type="match status" value="3"/>
</dbReference>
<dbReference type="PROSITE" id="PS01187">
    <property type="entry name" value="EGF_CA"/>
    <property type="match status" value="1"/>
</dbReference>
<dbReference type="InterPro" id="IPR002172">
    <property type="entry name" value="LDrepeatLR_classA_rpt"/>
</dbReference>
<dbReference type="InterPro" id="IPR051221">
    <property type="entry name" value="LDLR-related"/>
</dbReference>
<name>A0A2G8JYV6_STIJA</name>
<evidence type="ECO:0000256" key="11">
    <source>
        <dbReference type="ARBA" id="ARBA00023180"/>
    </source>
</evidence>
<keyword evidence="6" id="KW-0677">Repeat</keyword>
<dbReference type="InterPro" id="IPR036055">
    <property type="entry name" value="LDL_receptor-like_sf"/>
</dbReference>
<dbReference type="PROSITE" id="PS01209">
    <property type="entry name" value="LDLRA_1"/>
    <property type="match status" value="4"/>
</dbReference>
<comment type="caution">
    <text evidence="16">The sequence shown here is derived from an EMBL/GenBank/DDBJ whole genome shotgun (WGS) entry which is preliminary data.</text>
</comment>
<keyword evidence="7" id="KW-1133">Transmembrane helix</keyword>
<evidence type="ECO:0000256" key="3">
    <source>
        <dbReference type="ARBA" id="ARBA00022583"/>
    </source>
</evidence>
<dbReference type="InterPro" id="IPR001881">
    <property type="entry name" value="EGF-like_Ca-bd_dom"/>
</dbReference>
<evidence type="ECO:0000313" key="17">
    <source>
        <dbReference type="Proteomes" id="UP000230750"/>
    </source>
</evidence>
<dbReference type="STRING" id="307972.A0A2G8JYV6"/>
<keyword evidence="8" id="KW-0472">Membrane</keyword>
<dbReference type="Gene3D" id="4.10.400.10">
    <property type="entry name" value="Low-density Lipoprotein Receptor"/>
    <property type="match status" value="5"/>
</dbReference>
<dbReference type="SMART" id="SM00181">
    <property type="entry name" value="EGF"/>
    <property type="match status" value="4"/>
</dbReference>
<comment type="caution">
    <text evidence="12">Lacks conserved residue(s) required for the propagation of feature annotation.</text>
</comment>
<dbReference type="CDD" id="cd00054">
    <property type="entry name" value="EGF_CA"/>
    <property type="match status" value="1"/>
</dbReference>
<feature type="repeat" description="LDL-receptor class B" evidence="14">
    <location>
        <begin position="371"/>
        <end position="413"/>
    </location>
</feature>
<evidence type="ECO:0000259" key="15">
    <source>
        <dbReference type="PROSITE" id="PS50026"/>
    </source>
</evidence>
<evidence type="ECO:0000256" key="1">
    <source>
        <dbReference type="ARBA" id="ARBA00004167"/>
    </source>
</evidence>
<evidence type="ECO:0000256" key="4">
    <source>
        <dbReference type="ARBA" id="ARBA00022692"/>
    </source>
</evidence>
<dbReference type="PANTHER" id="PTHR22722:SF14">
    <property type="entry name" value="MEGALIN, ISOFORM A"/>
    <property type="match status" value="1"/>
</dbReference>
<evidence type="ECO:0000256" key="7">
    <source>
        <dbReference type="ARBA" id="ARBA00022989"/>
    </source>
</evidence>
<sequence>AKQVCQDNEFECDNGNCIDGSWVCDSFNDCSDRSDEVECPNTCTQDYFRCDNGECIKLGWQCDNDTDCTDGSDEVGCEEPSDCPAHMFTCADGFSCIPLSWQCDGAQDCTAGSDEANCYVEVYRQTYTCLNGTEVDAVLRCDSNSDCPDGEDEEECSDCPGRLCNDARCIRSSSYCNGVTDCTHGEDEPATCNLACMEDNGGCQQRCVQSGDAVICSCFEGYQVDVNNITVCKDRDECTENLNSCPGAPIHCHNEVGSYTCVCPSGFQFDTNKLTCYSSNWISPPVIFSTPDDITYLARVEFNITMSLTSAHEFHDIMAIDFDPTGGAFFFSEINPQRIVMYLPTTEEEPVVMADQEVEAVEGVAFDWIYGNLYFTESRRNKVEVLSTKTYHRRVLFDTDLNQPGGIAVDPLHGYLYFTDRGDVPKIERGAMDGSTRAIIIHDGIHRPNGLCIEYTLGRLYWVDAALSYEDSYIGSSYLDGSGIQILIQGPSRVKQPFAITVLQDRIYWTDLEMESVLTANSFTGDDYFIALRRVSSPRDIRVWNKKAKYNGDNLCPLGESACSHMCFAAPNSNGFSCGCPGNNTLAEDMRTCLCNRTAILGKDGVSCGNDTPVQPTGAVPQVVNETNDDGFISKFDLRMTCNLFSEEIKCQTLESREISAIPPDASESLNCRLFKGKHLPVYRQEVKELSISHSTPCR</sequence>
<evidence type="ECO:0000256" key="5">
    <source>
        <dbReference type="ARBA" id="ARBA00022729"/>
    </source>
</evidence>
<evidence type="ECO:0000256" key="10">
    <source>
        <dbReference type="ARBA" id="ARBA00023170"/>
    </source>
</evidence>
<dbReference type="PROSITE" id="PS51120">
    <property type="entry name" value="LDLRB"/>
    <property type="match status" value="2"/>
</dbReference>
<dbReference type="CDD" id="cd00112">
    <property type="entry name" value="LDLa"/>
    <property type="match status" value="4"/>
</dbReference>
<dbReference type="SUPFAM" id="SSF57424">
    <property type="entry name" value="LDL receptor-like module"/>
    <property type="match status" value="5"/>
</dbReference>
<proteinExistence type="predicted"/>
<dbReference type="AlphaFoldDB" id="A0A2G8JYV6"/>
<keyword evidence="2 12" id="KW-0245">EGF-like domain</keyword>
<keyword evidence="17" id="KW-1185">Reference proteome</keyword>
<feature type="disulfide bond" evidence="13">
    <location>
        <begin position="24"/>
        <end position="39"/>
    </location>
</feature>
<keyword evidence="9 13" id="KW-1015">Disulfide bond</keyword>
<feature type="disulfide bond" evidence="13">
    <location>
        <begin position="103"/>
        <end position="118"/>
    </location>
</feature>
<evidence type="ECO:0000256" key="14">
    <source>
        <dbReference type="PROSITE-ProRule" id="PRU00461"/>
    </source>
</evidence>
<dbReference type="InterPro" id="IPR000033">
    <property type="entry name" value="LDLR_classB_rpt"/>
</dbReference>
<gene>
    <name evidence="16" type="ORF">BSL78_22236</name>
</gene>
<dbReference type="Gene3D" id="2.10.25.10">
    <property type="entry name" value="Laminin"/>
    <property type="match status" value="2"/>
</dbReference>
<dbReference type="FunFam" id="2.120.10.30:FF:000241">
    <property type="entry name" value="Low-density lipoprotein receptor-related protein 6"/>
    <property type="match status" value="1"/>
</dbReference>
<organism evidence="16 17">
    <name type="scientific">Stichopus japonicus</name>
    <name type="common">Sea cucumber</name>
    <dbReference type="NCBI Taxonomy" id="307972"/>
    <lineage>
        <taxon>Eukaryota</taxon>
        <taxon>Metazoa</taxon>
        <taxon>Echinodermata</taxon>
        <taxon>Eleutherozoa</taxon>
        <taxon>Echinozoa</taxon>
        <taxon>Holothuroidea</taxon>
        <taxon>Aspidochirotacea</taxon>
        <taxon>Aspidochirotida</taxon>
        <taxon>Stichopodidae</taxon>
        <taxon>Apostichopus</taxon>
    </lineage>
</organism>
<dbReference type="EMBL" id="MRZV01001072">
    <property type="protein sequence ID" value="PIK40922.1"/>
    <property type="molecule type" value="Genomic_DNA"/>
</dbReference>
<dbReference type="SMART" id="SM00179">
    <property type="entry name" value="EGF_CA"/>
    <property type="match status" value="1"/>
</dbReference>
<comment type="subcellular location">
    <subcellularLocation>
        <location evidence="1">Membrane</location>
        <topology evidence="1">Single-pass membrane protein</topology>
    </subcellularLocation>
</comment>
<feature type="domain" description="EGF-like" evidence="15">
    <location>
        <begin position="234"/>
        <end position="273"/>
    </location>
</feature>
<feature type="disulfide bond" evidence="13">
    <location>
        <begin position="50"/>
        <end position="68"/>
    </location>
</feature>
<dbReference type="FunFam" id="4.10.400.10:FF:000034">
    <property type="entry name" value="Low-density lipoprotein receptor-related protein 2"/>
    <property type="match status" value="1"/>
</dbReference>
<feature type="disulfide bond" evidence="13">
    <location>
        <begin position="62"/>
        <end position="77"/>
    </location>
</feature>
<evidence type="ECO:0000256" key="9">
    <source>
        <dbReference type="ARBA" id="ARBA00023157"/>
    </source>
</evidence>
<evidence type="ECO:0000313" key="16">
    <source>
        <dbReference type="EMBL" id="PIK40922.1"/>
    </source>
</evidence>
<feature type="repeat" description="LDL-receptor class B" evidence="14">
    <location>
        <begin position="414"/>
        <end position="457"/>
    </location>
</feature>
<protein>
    <recommendedName>
        <fullName evidence="15">EGF-like domain-containing protein</fullName>
    </recommendedName>
</protein>
<dbReference type="SUPFAM" id="SSF57196">
    <property type="entry name" value="EGF/Laminin"/>
    <property type="match status" value="2"/>
</dbReference>